<dbReference type="EMBL" id="HE573026">
    <property type="protein sequence ID" value="CCC51162.1"/>
    <property type="molecule type" value="Genomic_DNA"/>
</dbReference>
<accession>G0U5L1</accession>
<sequence length="106" mass="12478">MYMLLFSTCMDTNNFASTCISLCFYLQLNQTLTCRWDVVSKRYGIVEGYAERIVSKLILVSSRAYTRRQRQASTQLYIKYTHTYTHTHTHTHTIVVSDRLQAEKQK</sequence>
<reference evidence="1" key="1">
    <citation type="journal article" date="2012" name="Proc. Natl. Acad. Sci. U.S.A.">
        <title>Antigenic diversity is generated by distinct evolutionary mechanisms in African trypanosome species.</title>
        <authorList>
            <person name="Jackson A.P."/>
            <person name="Berry A."/>
            <person name="Aslett M."/>
            <person name="Allison H.C."/>
            <person name="Burton P."/>
            <person name="Vavrova-Anderson J."/>
            <person name="Brown R."/>
            <person name="Browne H."/>
            <person name="Corton N."/>
            <person name="Hauser H."/>
            <person name="Gamble J."/>
            <person name="Gilderthorp R."/>
            <person name="Marcello L."/>
            <person name="McQuillan J."/>
            <person name="Otto T.D."/>
            <person name="Quail M.A."/>
            <person name="Sanders M.J."/>
            <person name="van Tonder A."/>
            <person name="Ginger M.L."/>
            <person name="Field M.C."/>
            <person name="Barry J.D."/>
            <person name="Hertz-Fowler C."/>
            <person name="Berriman M."/>
        </authorList>
    </citation>
    <scope>NUCLEOTIDE SEQUENCE</scope>
    <source>
        <strain evidence="1">Y486</strain>
    </source>
</reference>
<dbReference type="VEuPathDB" id="TriTrypDB:TvY486_1002150"/>
<name>G0U5L1_TRYVY</name>
<gene>
    <name evidence="1" type="ORF">TVY486_1002150</name>
</gene>
<evidence type="ECO:0000313" key="1">
    <source>
        <dbReference type="EMBL" id="CCC51162.1"/>
    </source>
</evidence>
<organism evidence="1">
    <name type="scientific">Trypanosoma vivax (strain Y486)</name>
    <dbReference type="NCBI Taxonomy" id="1055687"/>
    <lineage>
        <taxon>Eukaryota</taxon>
        <taxon>Discoba</taxon>
        <taxon>Euglenozoa</taxon>
        <taxon>Kinetoplastea</taxon>
        <taxon>Metakinetoplastina</taxon>
        <taxon>Trypanosomatida</taxon>
        <taxon>Trypanosomatidae</taxon>
        <taxon>Trypanosoma</taxon>
        <taxon>Duttonella</taxon>
    </lineage>
</organism>
<dbReference type="AlphaFoldDB" id="G0U5L1"/>
<proteinExistence type="predicted"/>
<protein>
    <submittedName>
        <fullName evidence="1">Uncharacterized protein</fullName>
    </submittedName>
</protein>